<feature type="domain" description="Metalloprotease TldD/E C-terminal" evidence="6">
    <location>
        <begin position="227"/>
        <end position="459"/>
    </location>
</feature>
<dbReference type="Pfam" id="PF19290">
    <property type="entry name" value="PmbA_TldD_2nd"/>
    <property type="match status" value="1"/>
</dbReference>
<dbReference type="Pfam" id="PF19289">
    <property type="entry name" value="PmbA_TldD_3rd"/>
    <property type="match status" value="1"/>
</dbReference>
<evidence type="ECO:0000259" key="7">
    <source>
        <dbReference type="Pfam" id="PF19290"/>
    </source>
</evidence>
<evidence type="ECO:0000256" key="3">
    <source>
        <dbReference type="ARBA" id="ARBA00022801"/>
    </source>
</evidence>
<sequence>MMLEIKVLEKVLETALKTGGDFAEIFEEKNYRNSISMLNGKVEDVNSGVRRGIGLRIYHGLESVYAYTNDLSEENLIKTAKQLSAAIDDQQVIEHVKLQEVTYENAHPVTLYPKTFPMEKKVALLKRANDAAMAYDAHIQKAMSFLMDEEQHVAIANSEGRYIQDTRVHTRLGVTVIAEDGDLHETGSCAPGSSKGMEFYEEALPEETGKEAARAAMQMLYADDCPSGTMPVVIENGFGGVIFHEACGHALEAAAVAKGQSVFCGKLGQKIASECVTAVDDGTIPNAWGSENIDDEGNFQQRRVLIENGILKSYMIDRLNGRRMGMESTSSSRRESYKYETTSRMSNTFITEGNDTLEDMIAGISYGLYAKSLGGGSVDPSTGDFNFSVREGYLIKDGKISKPVKGATLIGNGADVLMKIDMVGKNVLRAPGMCGASSGSIPTDVGQPPLRVSAMIVGGKEGGSANE</sequence>
<proteinExistence type="inferred from homology"/>
<dbReference type="EMBL" id="SMBP01000005">
    <property type="protein sequence ID" value="TCU62240.1"/>
    <property type="molecule type" value="Genomic_DNA"/>
</dbReference>
<dbReference type="PIRSF" id="PIRSF004919">
    <property type="entry name" value="TldD"/>
    <property type="match status" value="1"/>
</dbReference>
<keyword evidence="4" id="KW-0482">Metalloprotease</keyword>
<dbReference type="InterPro" id="IPR045570">
    <property type="entry name" value="Metalloprtase-TldD/E_cen_dom"/>
</dbReference>
<dbReference type="GO" id="GO:0006508">
    <property type="term" value="P:proteolysis"/>
    <property type="evidence" value="ECO:0007669"/>
    <property type="project" value="UniProtKB-KW"/>
</dbReference>
<organism evidence="8 9">
    <name type="scientific">Longicatena caecimuris</name>
    <dbReference type="NCBI Taxonomy" id="1796635"/>
    <lineage>
        <taxon>Bacteria</taxon>
        <taxon>Bacillati</taxon>
        <taxon>Bacillota</taxon>
        <taxon>Erysipelotrichia</taxon>
        <taxon>Erysipelotrichales</taxon>
        <taxon>Erysipelotrichaceae</taxon>
        <taxon>Longicatena</taxon>
    </lineage>
</organism>
<name>A0A4R3TKQ9_9FIRM</name>
<dbReference type="InterPro" id="IPR002510">
    <property type="entry name" value="Metalloprtase-TldD/E_N"/>
</dbReference>
<dbReference type="GO" id="GO:0005829">
    <property type="term" value="C:cytosol"/>
    <property type="evidence" value="ECO:0007669"/>
    <property type="project" value="TreeGrafter"/>
</dbReference>
<dbReference type="PANTHER" id="PTHR30624">
    <property type="entry name" value="UNCHARACTERIZED PROTEIN TLDD AND PMBA"/>
    <property type="match status" value="1"/>
</dbReference>
<dbReference type="Gene3D" id="3.30.2290.10">
    <property type="entry name" value="PmbA/TldD superfamily"/>
    <property type="match status" value="1"/>
</dbReference>
<keyword evidence="3" id="KW-0378">Hydrolase</keyword>
<feature type="domain" description="Metalloprotease TldD/E central" evidence="7">
    <location>
        <begin position="113"/>
        <end position="220"/>
    </location>
</feature>
<dbReference type="SUPFAM" id="SSF111283">
    <property type="entry name" value="Putative modulator of DNA gyrase, PmbA/TldD"/>
    <property type="match status" value="1"/>
</dbReference>
<dbReference type="InterPro" id="IPR035068">
    <property type="entry name" value="TldD/PmbA_N"/>
</dbReference>
<gene>
    <name evidence="8" type="ORF">EDD61_10546</name>
</gene>
<feature type="domain" description="Metalloprotease TldD/E N-terminal" evidence="5">
    <location>
        <begin position="23"/>
        <end position="86"/>
    </location>
</feature>
<dbReference type="Proteomes" id="UP000295773">
    <property type="component" value="Unassembled WGS sequence"/>
</dbReference>
<evidence type="ECO:0000313" key="8">
    <source>
        <dbReference type="EMBL" id="TCU62240.1"/>
    </source>
</evidence>
<protein>
    <submittedName>
        <fullName evidence="8">TldD protein</fullName>
    </submittedName>
</protein>
<keyword evidence="9" id="KW-1185">Reference proteome</keyword>
<evidence type="ECO:0000256" key="1">
    <source>
        <dbReference type="ARBA" id="ARBA00005836"/>
    </source>
</evidence>
<dbReference type="InterPro" id="IPR025502">
    <property type="entry name" value="TldD"/>
</dbReference>
<evidence type="ECO:0000256" key="4">
    <source>
        <dbReference type="ARBA" id="ARBA00023049"/>
    </source>
</evidence>
<comment type="caution">
    <text evidence="8">The sequence shown here is derived from an EMBL/GenBank/DDBJ whole genome shotgun (WGS) entry which is preliminary data.</text>
</comment>
<comment type="similarity">
    <text evidence="1">Belongs to the peptidase U62 family.</text>
</comment>
<dbReference type="PANTHER" id="PTHR30624:SF4">
    <property type="entry name" value="METALLOPROTEASE TLDD"/>
    <property type="match status" value="1"/>
</dbReference>
<evidence type="ECO:0000313" key="9">
    <source>
        <dbReference type="Proteomes" id="UP000295773"/>
    </source>
</evidence>
<dbReference type="InterPro" id="IPR045569">
    <property type="entry name" value="Metalloprtase-TldD/E_C"/>
</dbReference>
<evidence type="ECO:0000259" key="6">
    <source>
        <dbReference type="Pfam" id="PF19289"/>
    </source>
</evidence>
<dbReference type="AlphaFoldDB" id="A0A4R3TKQ9"/>
<reference evidence="8 9" key="1">
    <citation type="submission" date="2019-03" db="EMBL/GenBank/DDBJ databases">
        <title>Genomic Encyclopedia of Type Strains, Phase IV (KMG-IV): sequencing the most valuable type-strain genomes for metagenomic binning, comparative biology and taxonomic classification.</title>
        <authorList>
            <person name="Goeker M."/>
        </authorList>
    </citation>
    <scope>NUCLEOTIDE SEQUENCE [LARGE SCALE GENOMIC DNA]</scope>
    <source>
        <strain evidence="8 9">DSM 29481</strain>
    </source>
</reference>
<dbReference type="InterPro" id="IPR036059">
    <property type="entry name" value="TldD/PmbA_sf"/>
</dbReference>
<dbReference type="Pfam" id="PF01523">
    <property type="entry name" value="PmbA_TldD_1st"/>
    <property type="match status" value="1"/>
</dbReference>
<evidence type="ECO:0000259" key="5">
    <source>
        <dbReference type="Pfam" id="PF01523"/>
    </source>
</evidence>
<keyword evidence="2" id="KW-0645">Protease</keyword>
<accession>A0A4R3TKQ9</accession>
<dbReference type="GO" id="GO:0008237">
    <property type="term" value="F:metallopeptidase activity"/>
    <property type="evidence" value="ECO:0007669"/>
    <property type="project" value="UniProtKB-KW"/>
</dbReference>
<evidence type="ECO:0000256" key="2">
    <source>
        <dbReference type="ARBA" id="ARBA00022670"/>
    </source>
</evidence>
<dbReference type="InterPro" id="IPR051463">
    <property type="entry name" value="Peptidase_U62_metallo"/>
</dbReference>